<proteinExistence type="predicted"/>
<dbReference type="EMBL" id="CP056597">
    <property type="protein sequence ID" value="QLY37536.1"/>
    <property type="molecule type" value="Genomic_DNA"/>
</dbReference>
<feature type="transmembrane region" description="Helical" evidence="1">
    <location>
        <begin position="30"/>
        <end position="51"/>
    </location>
</feature>
<accession>A0ABD7B080</accession>
<keyword evidence="1" id="KW-0812">Transmembrane</keyword>
<evidence type="ECO:0000256" key="1">
    <source>
        <dbReference type="SAM" id="Phobius"/>
    </source>
</evidence>
<evidence type="ECO:0000313" key="2">
    <source>
        <dbReference type="EMBL" id="QLY37536.1"/>
    </source>
</evidence>
<dbReference type="Proteomes" id="UP000512043">
    <property type="component" value="Chromosome"/>
</dbReference>
<gene>
    <name evidence="2" type="ORF">HV164_13875</name>
</gene>
<dbReference type="AlphaFoldDB" id="A0ABD7B080"/>
<sequence length="224" mass="25456">MINIVLFLLAVLLVIVIIKLLKLGKRTVKVIGSILLIILVLCAVGFAVMAYNENQERTAYIEKLKAYSTTIDEYAETHGYTVGNILSDSSGKFDEEAKAYFRAHEKEFDPTKKVTMISDVVAFANNYRSANGLSTGRSYIDVVSREKTTLHLERPLKGQADVVIVFYPYFIDSWDTKKLVQNDVYDAWLFKIYNLDGTRIFSLRNGWSLSTEHNAEMFDNAKDN</sequence>
<keyword evidence="1" id="KW-1133">Transmembrane helix</keyword>
<organism evidence="2 3">
    <name type="scientific">Citrobacter freundii</name>
    <dbReference type="NCBI Taxonomy" id="546"/>
    <lineage>
        <taxon>Bacteria</taxon>
        <taxon>Pseudomonadati</taxon>
        <taxon>Pseudomonadota</taxon>
        <taxon>Gammaproteobacteria</taxon>
        <taxon>Enterobacterales</taxon>
        <taxon>Enterobacteriaceae</taxon>
        <taxon>Citrobacter</taxon>
        <taxon>Citrobacter freundii complex</taxon>
    </lineage>
</organism>
<keyword evidence="1" id="KW-0472">Membrane</keyword>
<reference evidence="3" key="1">
    <citation type="submission" date="2020-06" db="EMBL/GenBank/DDBJ databases">
        <title>REHAB project genomes.</title>
        <authorList>
            <person name="Shaw L.P."/>
        </authorList>
    </citation>
    <scope>NUCLEOTIDE SEQUENCE [LARGE SCALE GENOMIC DNA]</scope>
    <source>
        <strain evidence="3">RHBSTW-00334</strain>
    </source>
</reference>
<protein>
    <submittedName>
        <fullName evidence="2">Uncharacterized protein</fullName>
    </submittedName>
</protein>
<dbReference type="RefSeq" id="WP_181625458.1">
    <property type="nucleotide sequence ID" value="NZ_CP056597.1"/>
</dbReference>
<evidence type="ECO:0000313" key="3">
    <source>
        <dbReference type="Proteomes" id="UP000512043"/>
    </source>
</evidence>
<name>A0ABD7B080_CITFR</name>